<comment type="subcellular location">
    <subcellularLocation>
        <location evidence="3">Endomembrane system</location>
    </subcellularLocation>
    <subcellularLocation>
        <location evidence="2">Membrane</location>
        <topology evidence="2">Single-pass membrane protein</topology>
    </subcellularLocation>
</comment>
<dbReference type="Gene3D" id="2.60.120.620">
    <property type="entry name" value="q2cbj1_9rhob like domain"/>
    <property type="match status" value="1"/>
</dbReference>
<evidence type="ECO:0000256" key="12">
    <source>
        <dbReference type="SAM" id="SignalP"/>
    </source>
</evidence>
<evidence type="ECO:0000259" key="13">
    <source>
        <dbReference type="PROSITE" id="PS51471"/>
    </source>
</evidence>
<dbReference type="AlphaFoldDB" id="A0AAD3D1F0"/>
<evidence type="ECO:0000256" key="6">
    <source>
        <dbReference type="ARBA" id="ARBA00022964"/>
    </source>
</evidence>
<evidence type="ECO:0000256" key="1">
    <source>
        <dbReference type="ARBA" id="ARBA00001961"/>
    </source>
</evidence>
<keyword evidence="4" id="KW-0812">Transmembrane</keyword>
<dbReference type="InterPro" id="IPR045054">
    <property type="entry name" value="P4HA-like"/>
</dbReference>
<evidence type="ECO:0000256" key="2">
    <source>
        <dbReference type="ARBA" id="ARBA00004167"/>
    </source>
</evidence>
<feature type="domain" description="Fe2OG dioxygenase" evidence="13">
    <location>
        <begin position="382"/>
        <end position="487"/>
    </location>
</feature>
<evidence type="ECO:0000256" key="10">
    <source>
        <dbReference type="ARBA" id="ARBA00023136"/>
    </source>
</evidence>
<keyword evidence="12" id="KW-0732">Signal</keyword>
<keyword evidence="7" id="KW-1133">Transmembrane helix</keyword>
<keyword evidence="5" id="KW-0479">Metal-binding</keyword>
<proteinExistence type="predicted"/>
<organism evidence="15 16">
    <name type="scientific">Chaetoceros tenuissimus</name>
    <dbReference type="NCBI Taxonomy" id="426638"/>
    <lineage>
        <taxon>Eukaryota</taxon>
        <taxon>Sar</taxon>
        <taxon>Stramenopiles</taxon>
        <taxon>Ochrophyta</taxon>
        <taxon>Bacillariophyta</taxon>
        <taxon>Coscinodiscophyceae</taxon>
        <taxon>Chaetocerotophycidae</taxon>
        <taxon>Chaetocerotales</taxon>
        <taxon>Chaetocerotaceae</taxon>
        <taxon>Chaetoceros</taxon>
    </lineage>
</organism>
<keyword evidence="8" id="KW-0560">Oxidoreductase</keyword>
<gene>
    <name evidence="15" type="ORF">CTEN210_12557</name>
</gene>
<evidence type="ECO:0000256" key="5">
    <source>
        <dbReference type="ARBA" id="ARBA00022723"/>
    </source>
</evidence>
<dbReference type="EMBL" id="BLLK01000051">
    <property type="protein sequence ID" value="GFH56081.1"/>
    <property type="molecule type" value="Genomic_DNA"/>
</dbReference>
<feature type="domain" description="ShKT" evidence="14">
    <location>
        <begin position="209"/>
        <end position="244"/>
    </location>
</feature>
<dbReference type="GO" id="GO:0005506">
    <property type="term" value="F:iron ion binding"/>
    <property type="evidence" value="ECO:0007669"/>
    <property type="project" value="InterPro"/>
</dbReference>
<evidence type="ECO:0000256" key="4">
    <source>
        <dbReference type="ARBA" id="ARBA00022692"/>
    </source>
</evidence>
<comment type="caution">
    <text evidence="15">The sequence shown here is derived from an EMBL/GenBank/DDBJ whole genome shotgun (WGS) entry which is preliminary data.</text>
</comment>
<dbReference type="GO" id="GO:0005783">
    <property type="term" value="C:endoplasmic reticulum"/>
    <property type="evidence" value="ECO:0007669"/>
    <property type="project" value="TreeGrafter"/>
</dbReference>
<accession>A0AAD3D1F0</accession>
<dbReference type="Proteomes" id="UP001054902">
    <property type="component" value="Unassembled WGS sequence"/>
</dbReference>
<evidence type="ECO:0000256" key="8">
    <source>
        <dbReference type="ARBA" id="ARBA00023002"/>
    </source>
</evidence>
<dbReference type="PANTHER" id="PTHR10869:SF235">
    <property type="entry name" value="PROCOLLAGEN-PROLINE 4-DIOXYGENASE"/>
    <property type="match status" value="1"/>
</dbReference>
<reference evidence="15 16" key="1">
    <citation type="journal article" date="2021" name="Sci. Rep.">
        <title>The genome of the diatom Chaetoceros tenuissimus carries an ancient integrated fragment of an extant virus.</title>
        <authorList>
            <person name="Hongo Y."/>
            <person name="Kimura K."/>
            <person name="Takaki Y."/>
            <person name="Yoshida Y."/>
            <person name="Baba S."/>
            <person name="Kobayashi G."/>
            <person name="Nagasaki K."/>
            <person name="Hano T."/>
            <person name="Tomaru Y."/>
        </authorList>
    </citation>
    <scope>NUCLEOTIDE SEQUENCE [LARGE SCALE GENOMIC DNA]</scope>
    <source>
        <strain evidence="15 16">NIES-3715</strain>
    </source>
</reference>
<feature type="signal peptide" evidence="12">
    <location>
        <begin position="1"/>
        <end position="24"/>
    </location>
</feature>
<dbReference type="SMART" id="SM00254">
    <property type="entry name" value="ShKT"/>
    <property type="match status" value="3"/>
</dbReference>
<dbReference type="FunFam" id="2.60.120.620:FF:000031">
    <property type="entry name" value="Predicted protein"/>
    <property type="match status" value="1"/>
</dbReference>
<feature type="region of interest" description="Disordered" evidence="11">
    <location>
        <begin position="39"/>
        <end position="81"/>
    </location>
</feature>
<evidence type="ECO:0000256" key="11">
    <source>
        <dbReference type="SAM" id="MobiDB-lite"/>
    </source>
</evidence>
<dbReference type="InterPro" id="IPR003582">
    <property type="entry name" value="ShKT_dom"/>
</dbReference>
<feature type="domain" description="ShKT" evidence="14">
    <location>
        <begin position="120"/>
        <end position="154"/>
    </location>
</feature>
<dbReference type="PROSITE" id="PS51471">
    <property type="entry name" value="FE2OG_OXY"/>
    <property type="match status" value="1"/>
</dbReference>
<dbReference type="GO" id="GO:0004656">
    <property type="term" value="F:procollagen-proline 4-dioxygenase activity"/>
    <property type="evidence" value="ECO:0007669"/>
    <property type="project" value="TreeGrafter"/>
</dbReference>
<keyword evidence="16" id="KW-1185">Reference proteome</keyword>
<name>A0AAD3D1F0_9STRA</name>
<evidence type="ECO:0000313" key="15">
    <source>
        <dbReference type="EMBL" id="GFH56081.1"/>
    </source>
</evidence>
<sequence length="499" mass="56432">MKIPITKILASSLLLSSISSLAFAEETEDQVCKAGDETCAQQDKNGDDDYYDSFDENAGSENKDGYDDDEEEYYDDEEKEEPECVDEHSICSSWAKEGECQNNPGYMLNSCRKSCNTCNCVDTHSICSFWAKEGECQNNPGYMLNSCRKSCNTCNVNVPAGLGSGYGNPQKIEGADIGETNLWPRLEKMDKYMSEEVIKPEYDKVRAECKNRDELCLYWAHIGECEGEDSEYMMLYCAPACETCKYIDFNYRCPVDPNEKDVFGPGDLHKMFERIVDEYGDNVTILSKPPTEEGAEFTPWAITVDDFISDEECESLIELGGLQGYERSTDIGDMKFDGTFEDNVSSSRTSENTWCTDECFSNELTQKTLGKIEKLTGVPDANSEHLQLLKYEKGQYYRVHHDYIEADDERPQGPRILTAFLYLNGVEKGGGTNFPDLDLTVMPKKGRLLLWPSVLNEDPSKKDDTTEHQALDVEEGRKYGANAWLHLRNFKKPNEIGCT</sequence>
<feature type="compositionally biased region" description="Acidic residues" evidence="11">
    <location>
        <begin position="46"/>
        <end position="55"/>
    </location>
</feature>
<dbReference type="Pfam" id="PF13640">
    <property type="entry name" value="2OG-FeII_Oxy_3"/>
    <property type="match status" value="1"/>
</dbReference>
<dbReference type="InterPro" id="IPR044862">
    <property type="entry name" value="Pro_4_hyd_alph_FE2OG_OXY"/>
</dbReference>
<dbReference type="InterPro" id="IPR006620">
    <property type="entry name" value="Pro_4_hyd_alph"/>
</dbReference>
<keyword evidence="9" id="KW-0408">Iron</keyword>
<dbReference type="InterPro" id="IPR005123">
    <property type="entry name" value="Oxoglu/Fe-dep_dioxygenase_dom"/>
</dbReference>
<evidence type="ECO:0000256" key="9">
    <source>
        <dbReference type="ARBA" id="ARBA00023004"/>
    </source>
</evidence>
<feature type="chain" id="PRO_5041899353" evidence="12">
    <location>
        <begin position="25"/>
        <end position="499"/>
    </location>
</feature>
<evidence type="ECO:0000259" key="14">
    <source>
        <dbReference type="PROSITE" id="PS51670"/>
    </source>
</evidence>
<feature type="domain" description="ShKT" evidence="14">
    <location>
        <begin position="84"/>
        <end position="118"/>
    </location>
</feature>
<comment type="cofactor">
    <cofactor evidence="1">
        <name>L-ascorbate</name>
        <dbReference type="ChEBI" id="CHEBI:38290"/>
    </cofactor>
</comment>
<keyword evidence="6" id="KW-0223">Dioxygenase</keyword>
<dbReference type="GO" id="GO:0031418">
    <property type="term" value="F:L-ascorbic acid binding"/>
    <property type="evidence" value="ECO:0007669"/>
    <property type="project" value="InterPro"/>
</dbReference>
<evidence type="ECO:0000256" key="3">
    <source>
        <dbReference type="ARBA" id="ARBA00004308"/>
    </source>
</evidence>
<evidence type="ECO:0000313" key="16">
    <source>
        <dbReference type="Proteomes" id="UP001054902"/>
    </source>
</evidence>
<dbReference type="SMART" id="SM00702">
    <property type="entry name" value="P4Hc"/>
    <property type="match status" value="1"/>
</dbReference>
<dbReference type="PROSITE" id="PS51670">
    <property type="entry name" value="SHKT"/>
    <property type="match status" value="3"/>
</dbReference>
<evidence type="ECO:0000256" key="7">
    <source>
        <dbReference type="ARBA" id="ARBA00022989"/>
    </source>
</evidence>
<dbReference type="Pfam" id="PF01549">
    <property type="entry name" value="ShK"/>
    <property type="match status" value="3"/>
</dbReference>
<feature type="compositionally biased region" description="Acidic residues" evidence="11">
    <location>
        <begin position="66"/>
        <end position="81"/>
    </location>
</feature>
<dbReference type="GO" id="GO:0016020">
    <property type="term" value="C:membrane"/>
    <property type="evidence" value="ECO:0007669"/>
    <property type="project" value="UniProtKB-SubCell"/>
</dbReference>
<keyword evidence="10" id="KW-0472">Membrane</keyword>
<protein>
    <submittedName>
        <fullName evidence="15">Prolyl 4-hydroxylase</fullName>
    </submittedName>
</protein>
<dbReference type="PANTHER" id="PTHR10869">
    <property type="entry name" value="PROLYL 4-HYDROXYLASE ALPHA SUBUNIT"/>
    <property type="match status" value="1"/>
</dbReference>